<dbReference type="GO" id="GO:0019843">
    <property type="term" value="F:rRNA binding"/>
    <property type="evidence" value="ECO:0007669"/>
    <property type="project" value="UniProtKB-UniRule"/>
</dbReference>
<dbReference type="NCBIfam" id="TIGR03953">
    <property type="entry name" value="rplD_bact"/>
    <property type="match status" value="1"/>
</dbReference>
<dbReference type="HAMAP" id="MF_01328_B">
    <property type="entry name" value="Ribosomal_uL4_B"/>
    <property type="match status" value="1"/>
</dbReference>
<comment type="function">
    <text evidence="5">One of the primary rRNA binding proteins, this protein initially binds near the 5'-end of the 23S rRNA. It is important during the early stages of 50S assembly. It makes multiple contacts with different domains of the 23S rRNA in the assembled 50S subunit and ribosome.</text>
</comment>
<evidence type="ECO:0000256" key="4">
    <source>
        <dbReference type="ARBA" id="ARBA00035244"/>
    </source>
</evidence>
<dbReference type="InterPro" id="IPR023574">
    <property type="entry name" value="Ribosomal_uL4_dom_sf"/>
</dbReference>
<dbReference type="AlphaFoldDB" id="A0A239JB26"/>
<evidence type="ECO:0000256" key="5">
    <source>
        <dbReference type="HAMAP-Rule" id="MF_01328"/>
    </source>
</evidence>
<dbReference type="GO" id="GO:1990904">
    <property type="term" value="C:ribonucleoprotein complex"/>
    <property type="evidence" value="ECO:0007669"/>
    <property type="project" value="UniProtKB-KW"/>
</dbReference>
<dbReference type="PANTHER" id="PTHR10746:SF6">
    <property type="entry name" value="LARGE RIBOSOMAL SUBUNIT PROTEIN UL4M"/>
    <property type="match status" value="1"/>
</dbReference>
<comment type="subunit">
    <text evidence="5">Part of the 50S ribosomal subunit.</text>
</comment>
<dbReference type="InterPro" id="IPR013005">
    <property type="entry name" value="Ribosomal_uL4-like"/>
</dbReference>
<dbReference type="Proteomes" id="UP000198393">
    <property type="component" value="Unassembled WGS sequence"/>
</dbReference>
<gene>
    <name evidence="5" type="primary">rplD</name>
    <name evidence="6" type="ORF">SAMN05421640_2087</name>
</gene>
<protein>
    <recommendedName>
        <fullName evidence="4 5">Large ribosomal subunit protein uL4</fullName>
    </recommendedName>
</protein>
<reference evidence="6 7" key="1">
    <citation type="submission" date="2017-06" db="EMBL/GenBank/DDBJ databases">
        <authorList>
            <person name="Kim H.J."/>
            <person name="Triplett B.A."/>
        </authorList>
    </citation>
    <scope>NUCLEOTIDE SEQUENCE [LARGE SCALE GENOMIC DNA]</scope>
    <source>
        <strain evidence="6 7">DSM 19307</strain>
    </source>
</reference>
<accession>A0A239JB26</accession>
<dbReference type="PANTHER" id="PTHR10746">
    <property type="entry name" value="50S RIBOSOMAL PROTEIN L4"/>
    <property type="match status" value="1"/>
</dbReference>
<dbReference type="EMBL" id="FZPD01000003">
    <property type="protein sequence ID" value="SNT03216.1"/>
    <property type="molecule type" value="Genomic_DNA"/>
</dbReference>
<organism evidence="6 7">
    <name type="scientific">Ekhidna lutea</name>
    <dbReference type="NCBI Taxonomy" id="447679"/>
    <lineage>
        <taxon>Bacteria</taxon>
        <taxon>Pseudomonadati</taxon>
        <taxon>Bacteroidota</taxon>
        <taxon>Cytophagia</taxon>
        <taxon>Cytophagales</taxon>
        <taxon>Reichenbachiellaceae</taxon>
        <taxon>Ekhidna</taxon>
    </lineage>
</organism>
<keyword evidence="3 5" id="KW-0687">Ribonucleoprotein</keyword>
<dbReference type="Gene3D" id="3.40.1370.10">
    <property type="match status" value="1"/>
</dbReference>
<proteinExistence type="inferred from homology"/>
<dbReference type="GO" id="GO:0005840">
    <property type="term" value="C:ribosome"/>
    <property type="evidence" value="ECO:0007669"/>
    <property type="project" value="UniProtKB-KW"/>
</dbReference>
<dbReference type="GO" id="GO:0006412">
    <property type="term" value="P:translation"/>
    <property type="evidence" value="ECO:0007669"/>
    <property type="project" value="UniProtKB-UniRule"/>
</dbReference>
<keyword evidence="5" id="KW-0694">RNA-binding</keyword>
<keyword evidence="5" id="KW-0699">rRNA-binding</keyword>
<dbReference type="OrthoDB" id="9803201at2"/>
<evidence type="ECO:0000256" key="1">
    <source>
        <dbReference type="ARBA" id="ARBA00010528"/>
    </source>
</evidence>
<dbReference type="RefSeq" id="WP_089356799.1">
    <property type="nucleotide sequence ID" value="NZ_FZPD01000003.1"/>
</dbReference>
<keyword evidence="2 5" id="KW-0689">Ribosomal protein</keyword>
<dbReference type="Pfam" id="PF00573">
    <property type="entry name" value="Ribosomal_L4"/>
    <property type="match status" value="1"/>
</dbReference>
<dbReference type="GO" id="GO:0003735">
    <property type="term" value="F:structural constituent of ribosome"/>
    <property type="evidence" value="ECO:0007669"/>
    <property type="project" value="InterPro"/>
</dbReference>
<comment type="similarity">
    <text evidence="1 5">Belongs to the universal ribosomal protein uL4 family.</text>
</comment>
<evidence type="ECO:0000313" key="7">
    <source>
        <dbReference type="Proteomes" id="UP000198393"/>
    </source>
</evidence>
<comment type="function">
    <text evidence="5">Forms part of the polypeptide exit tunnel.</text>
</comment>
<sequence length="208" mass="23286">MKVAVLNIKGEETGREINLDKSIFGIEPNEHAVYLDVKNYLANQRQGNAKTKERGEIVGSTRKIKKQKGTGTARAGSIKSPIFRGGGTIFGPKQRDYGFKLNKKVKKLARKSVLSSRAKEKAIQILEDFTFEAPKTKEFISILNSLSVSDKKSLLLVSDKNKNVFLSSRNLKKAHVSTVDEVNTYDLINAERVIICEGTLEQLKERFN</sequence>
<name>A0A239JB26_EKHLU</name>
<dbReference type="SUPFAM" id="SSF52166">
    <property type="entry name" value="Ribosomal protein L4"/>
    <property type="match status" value="1"/>
</dbReference>
<evidence type="ECO:0000256" key="2">
    <source>
        <dbReference type="ARBA" id="ARBA00022980"/>
    </source>
</evidence>
<evidence type="ECO:0000256" key="3">
    <source>
        <dbReference type="ARBA" id="ARBA00023274"/>
    </source>
</evidence>
<evidence type="ECO:0000313" key="6">
    <source>
        <dbReference type="EMBL" id="SNT03216.1"/>
    </source>
</evidence>
<dbReference type="InterPro" id="IPR002136">
    <property type="entry name" value="Ribosomal_uL4"/>
</dbReference>
<keyword evidence="7" id="KW-1185">Reference proteome</keyword>